<organism evidence="1 2">
    <name type="scientific">Neptunitalea lumnitzerae</name>
    <dbReference type="NCBI Taxonomy" id="2965509"/>
    <lineage>
        <taxon>Bacteria</taxon>
        <taxon>Pseudomonadati</taxon>
        <taxon>Bacteroidota</taxon>
        <taxon>Flavobacteriia</taxon>
        <taxon>Flavobacteriales</taxon>
        <taxon>Flavobacteriaceae</taxon>
        <taxon>Neptunitalea</taxon>
    </lineage>
</organism>
<keyword evidence="2" id="KW-1185">Reference proteome</keyword>
<sequence>MKLNIIANLSRKTFILFCFWNIGISTLQSQSLIPGTNTYNKHEVTLVASGLYASLAYELPETHIRTGMDVSLGVEYKFLFNKNFGIGLGAEYQGYNAMASSDSISSAYTTTDYEMESFEFRYTAENLVEEQQVGFLNIPVLLHYENKRYGFYIKAGAKIGIPVTSKYSTRYNLHTSGFYSQYNVELFDPEFMGFGSYRSLKGVGNNLNFNTNIIGTFEFGAKLPLSNKHNLYGGLFIDYGINNIKANQTKNTVNYVVYNNGVHFQNESVLNSSLVEEVKTMAFGIKLRYSIFNF</sequence>
<dbReference type="Proteomes" id="UP001143543">
    <property type="component" value="Unassembled WGS sequence"/>
</dbReference>
<proteinExistence type="predicted"/>
<evidence type="ECO:0000313" key="2">
    <source>
        <dbReference type="Proteomes" id="UP001143543"/>
    </source>
</evidence>
<evidence type="ECO:0000313" key="1">
    <source>
        <dbReference type="EMBL" id="GLB49602.1"/>
    </source>
</evidence>
<gene>
    <name evidence="1" type="ORF">Y10_19700</name>
</gene>
<dbReference type="EMBL" id="BRVO01000002">
    <property type="protein sequence ID" value="GLB49602.1"/>
    <property type="molecule type" value="Genomic_DNA"/>
</dbReference>
<dbReference type="RefSeq" id="WP_281765229.1">
    <property type="nucleotide sequence ID" value="NZ_BRVO01000002.1"/>
</dbReference>
<name>A0ABQ5MKX8_9FLAO</name>
<evidence type="ECO:0008006" key="3">
    <source>
        <dbReference type="Google" id="ProtNLM"/>
    </source>
</evidence>
<accession>A0ABQ5MKX8</accession>
<reference evidence="1" key="1">
    <citation type="submission" date="2022-07" db="EMBL/GenBank/DDBJ databases">
        <title>Taxonomy of Novel Oxalotrophic and Methylotrophic Bacteria.</title>
        <authorList>
            <person name="Sahin N."/>
            <person name="Tani A."/>
        </authorList>
    </citation>
    <scope>NUCLEOTIDE SEQUENCE</scope>
    <source>
        <strain evidence="1">Y10</strain>
    </source>
</reference>
<comment type="caution">
    <text evidence="1">The sequence shown here is derived from an EMBL/GenBank/DDBJ whole genome shotgun (WGS) entry which is preliminary data.</text>
</comment>
<protein>
    <recommendedName>
        <fullName evidence="3">Outer membrane protein beta-barrel domain-containing protein</fullName>
    </recommendedName>
</protein>